<dbReference type="RefSeq" id="WP_169823805.1">
    <property type="nucleotide sequence ID" value="NZ_FMKA01000077.1"/>
</dbReference>
<sequence length="55" mass="6499">MGVNFKELKNLVKEYLENKTHFSVEDIEDKAFEYYEKGKISAAQYKTVLCKTYTL</sequence>
<gene>
    <name evidence="1" type="ORF">SAMN05421730_10775</name>
</gene>
<proteinExistence type="predicted"/>
<keyword evidence="2" id="KW-1185">Reference proteome</keyword>
<reference evidence="1 2" key="1">
    <citation type="submission" date="2016-09" db="EMBL/GenBank/DDBJ databases">
        <authorList>
            <person name="Capua I."/>
            <person name="De Benedictis P."/>
            <person name="Joannis T."/>
            <person name="Lombin L.H."/>
            <person name="Cattoli G."/>
        </authorList>
    </citation>
    <scope>NUCLEOTIDE SEQUENCE [LARGE SCALE GENOMIC DNA]</scope>
    <source>
        <strain evidence="1 2">GluBS11</strain>
    </source>
</reference>
<dbReference type="EMBL" id="FMKA01000077">
    <property type="protein sequence ID" value="SCP99956.1"/>
    <property type="molecule type" value="Genomic_DNA"/>
</dbReference>
<evidence type="ECO:0000313" key="1">
    <source>
        <dbReference type="EMBL" id="SCP99956.1"/>
    </source>
</evidence>
<organism evidence="1 2">
    <name type="scientific">Anaerobium acetethylicum</name>
    <dbReference type="NCBI Taxonomy" id="1619234"/>
    <lineage>
        <taxon>Bacteria</taxon>
        <taxon>Bacillati</taxon>
        <taxon>Bacillota</taxon>
        <taxon>Clostridia</taxon>
        <taxon>Lachnospirales</taxon>
        <taxon>Lachnospiraceae</taxon>
        <taxon>Anaerobium</taxon>
    </lineage>
</organism>
<dbReference type="Proteomes" id="UP000199315">
    <property type="component" value="Unassembled WGS sequence"/>
</dbReference>
<evidence type="ECO:0000313" key="2">
    <source>
        <dbReference type="Proteomes" id="UP000199315"/>
    </source>
</evidence>
<protein>
    <submittedName>
        <fullName evidence="1">Uncharacterized protein</fullName>
    </submittedName>
</protein>
<dbReference type="AlphaFoldDB" id="A0A1D3TZF9"/>
<name>A0A1D3TZF9_9FIRM</name>
<accession>A0A1D3TZF9</accession>
<dbReference type="STRING" id="1619234.SAMN05421730_10775"/>